<keyword evidence="3" id="KW-1185">Reference proteome</keyword>
<comment type="caution">
    <text evidence="2">The sequence shown here is derived from an EMBL/GenBank/DDBJ whole genome shotgun (WGS) entry which is preliminary data.</text>
</comment>
<sequence length="253" mass="27949">MADEPGALSPVLLRWSEAGWRAWLRTPPLPPRRRRRPPGSMGIEWRPSRAGRRLEQRAAYRSLLLARRWSRLTRQLSHHWTSWLPAVRLAIFRQEPLRAGPDRPAGPVPIRIAPPAAPARPAFRLSLTTRTAVVTRLRSSSFERIERQIPPGPRMEAVLHAVAPSNPIEALSPRGSAAPPGVQLVVRTAAAAQQARPDLPQAIGPESPRGERGATAAQAPAGPAPPSIDEITTQVIRRIERRAIAQRERLARP</sequence>
<evidence type="ECO:0000313" key="2">
    <source>
        <dbReference type="EMBL" id="MBJ7601411.1"/>
    </source>
</evidence>
<feature type="region of interest" description="Disordered" evidence="1">
    <location>
        <begin position="190"/>
        <end position="230"/>
    </location>
</feature>
<evidence type="ECO:0008006" key="4">
    <source>
        <dbReference type="Google" id="ProtNLM"/>
    </source>
</evidence>
<organism evidence="2 3">
    <name type="scientific">Candidatus Nephthysia bennettiae</name>
    <dbReference type="NCBI Taxonomy" id="3127016"/>
    <lineage>
        <taxon>Bacteria</taxon>
        <taxon>Bacillati</taxon>
        <taxon>Candidatus Dormiibacterota</taxon>
        <taxon>Candidatus Dormibacteria</taxon>
        <taxon>Candidatus Dormibacterales</taxon>
        <taxon>Candidatus Dormibacteraceae</taxon>
        <taxon>Candidatus Nephthysia</taxon>
    </lineage>
</organism>
<gene>
    <name evidence="2" type="ORF">JF922_25475</name>
</gene>
<feature type="region of interest" description="Disordered" evidence="1">
    <location>
        <begin position="27"/>
        <end position="47"/>
    </location>
</feature>
<dbReference type="Proteomes" id="UP000612893">
    <property type="component" value="Unassembled WGS sequence"/>
</dbReference>
<dbReference type="AlphaFoldDB" id="A0A934KDN5"/>
<evidence type="ECO:0000256" key="1">
    <source>
        <dbReference type="SAM" id="MobiDB-lite"/>
    </source>
</evidence>
<reference evidence="2" key="1">
    <citation type="submission" date="2020-10" db="EMBL/GenBank/DDBJ databases">
        <title>Ca. Dormibacterota MAGs.</title>
        <authorList>
            <person name="Montgomery K."/>
        </authorList>
    </citation>
    <scope>NUCLEOTIDE SEQUENCE [LARGE SCALE GENOMIC DNA]</scope>
    <source>
        <strain evidence="2">SC8812_S17_10</strain>
    </source>
</reference>
<protein>
    <recommendedName>
        <fullName evidence="4">DUF721 domain-containing protein</fullName>
    </recommendedName>
</protein>
<dbReference type="EMBL" id="JAEKNR010000243">
    <property type="protein sequence ID" value="MBJ7601411.1"/>
    <property type="molecule type" value="Genomic_DNA"/>
</dbReference>
<accession>A0A934KDN5</accession>
<proteinExistence type="predicted"/>
<dbReference type="RefSeq" id="WP_338205637.1">
    <property type="nucleotide sequence ID" value="NZ_JAEKNR010000243.1"/>
</dbReference>
<name>A0A934KDN5_9BACT</name>
<evidence type="ECO:0000313" key="3">
    <source>
        <dbReference type="Proteomes" id="UP000612893"/>
    </source>
</evidence>